<reference evidence="2 3" key="1">
    <citation type="submission" date="2022-02" db="EMBL/GenBank/DDBJ databases">
        <title>Paenibacillus sp. MBLB1776 Whole Genome Shotgun Sequencing.</title>
        <authorList>
            <person name="Hwang C.Y."/>
            <person name="Cho E.-S."/>
            <person name="Seo M.-J."/>
        </authorList>
    </citation>
    <scope>NUCLEOTIDE SEQUENCE [LARGE SCALE GENOMIC DNA]</scope>
    <source>
        <strain evidence="2 3">MBLB1776</strain>
    </source>
</reference>
<dbReference type="AlphaFoldDB" id="A0AA96RI18"/>
<dbReference type="Gene3D" id="3.40.630.30">
    <property type="match status" value="1"/>
</dbReference>
<dbReference type="Proteomes" id="UP001305702">
    <property type="component" value="Chromosome"/>
</dbReference>
<dbReference type="InterPro" id="IPR000182">
    <property type="entry name" value="GNAT_dom"/>
</dbReference>
<keyword evidence="2" id="KW-0012">Acyltransferase</keyword>
<keyword evidence="3" id="KW-1185">Reference proteome</keyword>
<dbReference type="InterPro" id="IPR016181">
    <property type="entry name" value="Acyl_CoA_acyltransferase"/>
</dbReference>
<evidence type="ECO:0000313" key="3">
    <source>
        <dbReference type="Proteomes" id="UP001305702"/>
    </source>
</evidence>
<sequence>MIIRTETEKDYGGIREVNIRAFGNREDEANLVDRIRKSKGFLPSLSLVAEEEGTIIGHLLISKAEVVGEGSVHEVLVLAPIAVEPSRQKQGIGGRLIEEGLSRCRQLDYDVLLLIGHPEYYPRFGFRPARPLGLELKQFPVPDEVFMGLELKEGGWSRVRGELKYPEAFL</sequence>
<organism evidence="2 3">
    <name type="scientific">Paenibacillus aurantius</name>
    <dbReference type="NCBI Taxonomy" id="2918900"/>
    <lineage>
        <taxon>Bacteria</taxon>
        <taxon>Bacillati</taxon>
        <taxon>Bacillota</taxon>
        <taxon>Bacilli</taxon>
        <taxon>Bacillales</taxon>
        <taxon>Paenibacillaceae</taxon>
        <taxon>Paenibacillus</taxon>
    </lineage>
</organism>
<accession>A0AA96RI18</accession>
<protein>
    <submittedName>
        <fullName evidence="2">N-acetyltransferase</fullName>
        <ecNumber evidence="2">2.3.1.-</ecNumber>
    </submittedName>
</protein>
<evidence type="ECO:0000259" key="1">
    <source>
        <dbReference type="PROSITE" id="PS51186"/>
    </source>
</evidence>
<dbReference type="CDD" id="cd04301">
    <property type="entry name" value="NAT_SF"/>
    <property type="match status" value="1"/>
</dbReference>
<feature type="domain" description="N-acetyltransferase" evidence="1">
    <location>
        <begin position="1"/>
        <end position="152"/>
    </location>
</feature>
<gene>
    <name evidence="2" type="ORF">MJA45_02595</name>
</gene>
<dbReference type="KEGG" id="paun:MJA45_02595"/>
<dbReference type="PROSITE" id="PS51186">
    <property type="entry name" value="GNAT"/>
    <property type="match status" value="1"/>
</dbReference>
<dbReference type="SUPFAM" id="SSF55729">
    <property type="entry name" value="Acyl-CoA N-acyltransferases (Nat)"/>
    <property type="match status" value="1"/>
</dbReference>
<dbReference type="EMBL" id="CP130318">
    <property type="protein sequence ID" value="WNQ14141.1"/>
    <property type="molecule type" value="Genomic_DNA"/>
</dbReference>
<name>A0AA96RI18_9BACL</name>
<keyword evidence="2" id="KW-0808">Transferase</keyword>
<evidence type="ECO:0000313" key="2">
    <source>
        <dbReference type="EMBL" id="WNQ14141.1"/>
    </source>
</evidence>
<proteinExistence type="predicted"/>
<dbReference type="GO" id="GO:0016747">
    <property type="term" value="F:acyltransferase activity, transferring groups other than amino-acyl groups"/>
    <property type="evidence" value="ECO:0007669"/>
    <property type="project" value="InterPro"/>
</dbReference>
<dbReference type="EC" id="2.3.1.-" evidence="2"/>
<dbReference type="Pfam" id="PF13527">
    <property type="entry name" value="Acetyltransf_9"/>
    <property type="match status" value="1"/>
</dbReference>